<evidence type="ECO:0000256" key="1">
    <source>
        <dbReference type="ARBA" id="ARBA00023015"/>
    </source>
</evidence>
<name>A0ABV6PMA8_9BURK</name>
<dbReference type="Proteomes" id="UP001589834">
    <property type="component" value="Unassembled WGS sequence"/>
</dbReference>
<feature type="domain" description="HTH gntR-type" evidence="5">
    <location>
        <begin position="12"/>
        <end position="79"/>
    </location>
</feature>
<dbReference type="SUPFAM" id="SSF46785">
    <property type="entry name" value="Winged helix' DNA-binding domain"/>
    <property type="match status" value="1"/>
</dbReference>
<accession>A0ABV6PMA8</accession>
<dbReference type="InterPro" id="IPR000524">
    <property type="entry name" value="Tscrpt_reg_HTH_GntR"/>
</dbReference>
<evidence type="ECO:0000259" key="5">
    <source>
        <dbReference type="PROSITE" id="PS50949"/>
    </source>
</evidence>
<dbReference type="InterPro" id="IPR036390">
    <property type="entry name" value="WH_DNA-bd_sf"/>
</dbReference>
<dbReference type="Pfam" id="PF07729">
    <property type="entry name" value="FCD"/>
    <property type="match status" value="1"/>
</dbReference>
<proteinExistence type="predicted"/>
<dbReference type="PANTHER" id="PTHR43537">
    <property type="entry name" value="TRANSCRIPTIONAL REGULATOR, GNTR FAMILY"/>
    <property type="match status" value="1"/>
</dbReference>
<dbReference type="RefSeq" id="WP_377478536.1">
    <property type="nucleotide sequence ID" value="NZ_JBHLTN010000002.1"/>
</dbReference>
<comment type="caution">
    <text evidence="6">The sequence shown here is derived from an EMBL/GenBank/DDBJ whole genome shotgun (WGS) entry which is preliminary data.</text>
</comment>
<dbReference type="PROSITE" id="PS50949">
    <property type="entry name" value="HTH_GNTR"/>
    <property type="match status" value="1"/>
</dbReference>
<dbReference type="InterPro" id="IPR011711">
    <property type="entry name" value="GntR_C"/>
</dbReference>
<keyword evidence="7" id="KW-1185">Reference proteome</keyword>
<dbReference type="PANTHER" id="PTHR43537:SF20">
    <property type="entry name" value="HTH-TYPE TRANSCRIPTIONAL REPRESSOR GLAR"/>
    <property type="match status" value="1"/>
</dbReference>
<dbReference type="InterPro" id="IPR036388">
    <property type="entry name" value="WH-like_DNA-bd_sf"/>
</dbReference>
<evidence type="ECO:0000256" key="4">
    <source>
        <dbReference type="SAM" id="MobiDB-lite"/>
    </source>
</evidence>
<dbReference type="Gene3D" id="1.20.120.530">
    <property type="entry name" value="GntR ligand-binding domain-like"/>
    <property type="match status" value="1"/>
</dbReference>
<keyword evidence="3" id="KW-0804">Transcription</keyword>
<keyword evidence="1" id="KW-0805">Transcription regulation</keyword>
<sequence length="267" mass="29394">MDPALPTPDDGESKTDQAYQLLRREILAARLPADMALRPTALNKAYGLGWTPVREALARLEAERLVVYQRNRGFAVAPVSRAELQDLRRARQAIELPLLREAMEHGDDAWEAALVAAHHRLLRCTLPVGDPSEAVLAHWEQMHEAFHKALLQAAVSTWLLRFQAQIAEQLQRYHRVLAIVPTLKSGGRPDPQARAALRRAMASEPHTELMQAVLARDVERALALMAEHIGVTQDVFESSSLGQPAAPLAKTAAPTRAPAARRKAPAG</sequence>
<dbReference type="SMART" id="SM00345">
    <property type="entry name" value="HTH_GNTR"/>
    <property type="match status" value="1"/>
</dbReference>
<evidence type="ECO:0000313" key="6">
    <source>
        <dbReference type="EMBL" id="MFC0590972.1"/>
    </source>
</evidence>
<dbReference type="SUPFAM" id="SSF48008">
    <property type="entry name" value="GntR ligand-binding domain-like"/>
    <property type="match status" value="1"/>
</dbReference>
<organism evidence="6 7">
    <name type="scientific">Ottowia pentelensis</name>
    <dbReference type="NCBI Taxonomy" id="511108"/>
    <lineage>
        <taxon>Bacteria</taxon>
        <taxon>Pseudomonadati</taxon>
        <taxon>Pseudomonadota</taxon>
        <taxon>Betaproteobacteria</taxon>
        <taxon>Burkholderiales</taxon>
        <taxon>Comamonadaceae</taxon>
        <taxon>Ottowia</taxon>
    </lineage>
</organism>
<dbReference type="Gene3D" id="1.10.10.10">
    <property type="entry name" value="Winged helix-like DNA-binding domain superfamily/Winged helix DNA-binding domain"/>
    <property type="match status" value="1"/>
</dbReference>
<dbReference type="Pfam" id="PF00392">
    <property type="entry name" value="GntR"/>
    <property type="match status" value="1"/>
</dbReference>
<evidence type="ECO:0000313" key="7">
    <source>
        <dbReference type="Proteomes" id="UP001589834"/>
    </source>
</evidence>
<protein>
    <submittedName>
        <fullName evidence="6">GntR family transcriptional regulator</fullName>
    </submittedName>
</protein>
<feature type="region of interest" description="Disordered" evidence="4">
    <location>
        <begin position="244"/>
        <end position="267"/>
    </location>
</feature>
<keyword evidence="2" id="KW-0238">DNA-binding</keyword>
<dbReference type="InterPro" id="IPR008920">
    <property type="entry name" value="TF_FadR/GntR_C"/>
</dbReference>
<dbReference type="SMART" id="SM00895">
    <property type="entry name" value="FCD"/>
    <property type="match status" value="1"/>
</dbReference>
<gene>
    <name evidence="6" type="ORF">ACFFGG_00210</name>
</gene>
<reference evidence="6 7" key="1">
    <citation type="submission" date="2024-09" db="EMBL/GenBank/DDBJ databases">
        <authorList>
            <person name="Sun Q."/>
            <person name="Mori K."/>
        </authorList>
    </citation>
    <scope>NUCLEOTIDE SEQUENCE [LARGE SCALE GENOMIC DNA]</scope>
    <source>
        <strain evidence="6 7">NCAIM B.02336</strain>
    </source>
</reference>
<dbReference type="EMBL" id="JBHLTN010000002">
    <property type="protein sequence ID" value="MFC0590972.1"/>
    <property type="molecule type" value="Genomic_DNA"/>
</dbReference>
<evidence type="ECO:0000256" key="3">
    <source>
        <dbReference type="ARBA" id="ARBA00023163"/>
    </source>
</evidence>
<evidence type="ECO:0000256" key="2">
    <source>
        <dbReference type="ARBA" id="ARBA00023125"/>
    </source>
</evidence>
<feature type="compositionally biased region" description="Low complexity" evidence="4">
    <location>
        <begin position="244"/>
        <end position="258"/>
    </location>
</feature>